<proteinExistence type="predicted"/>
<dbReference type="InterPro" id="IPR047654">
    <property type="entry name" value="IS1634_transpos"/>
</dbReference>
<evidence type="ECO:0000259" key="1">
    <source>
        <dbReference type="Pfam" id="PF01609"/>
    </source>
</evidence>
<comment type="caution">
    <text evidence="2">The sequence shown here is derived from an EMBL/GenBank/DDBJ whole genome shotgun (WGS) entry which is preliminary data.</text>
</comment>
<gene>
    <name evidence="2" type="ORF">GCM10009810_38020</name>
</gene>
<dbReference type="Pfam" id="PF01609">
    <property type="entry name" value="DDE_Tnp_1"/>
    <property type="match status" value="1"/>
</dbReference>
<dbReference type="PANTHER" id="PTHR34614:SF2">
    <property type="entry name" value="TRANSPOSASE IS4-LIKE DOMAIN-CONTAINING PROTEIN"/>
    <property type="match status" value="1"/>
</dbReference>
<accession>A0ABN2L7C2</accession>
<name>A0ABN2L7C2_9MICO</name>
<evidence type="ECO:0000313" key="2">
    <source>
        <dbReference type="EMBL" id="GAA1777313.1"/>
    </source>
</evidence>
<feature type="domain" description="Transposase IS4-like" evidence="1">
    <location>
        <begin position="226"/>
        <end position="479"/>
    </location>
</feature>
<dbReference type="Proteomes" id="UP001501475">
    <property type="component" value="Unassembled WGS sequence"/>
</dbReference>
<dbReference type="NCBIfam" id="NF033559">
    <property type="entry name" value="transpos_IS1634"/>
    <property type="match status" value="1"/>
</dbReference>
<organism evidence="2 3">
    <name type="scientific">Nostocoides vanveenii</name>
    <dbReference type="NCBI Taxonomy" id="330835"/>
    <lineage>
        <taxon>Bacteria</taxon>
        <taxon>Bacillati</taxon>
        <taxon>Actinomycetota</taxon>
        <taxon>Actinomycetes</taxon>
        <taxon>Micrococcales</taxon>
        <taxon>Intrasporangiaceae</taxon>
        <taxon>Nostocoides</taxon>
    </lineage>
</organism>
<dbReference type="PANTHER" id="PTHR34614">
    <property type="match status" value="1"/>
</dbReference>
<evidence type="ECO:0000313" key="3">
    <source>
        <dbReference type="Proteomes" id="UP001501475"/>
    </source>
</evidence>
<dbReference type="EMBL" id="BAAAPN010000106">
    <property type="protein sequence ID" value="GAA1777313.1"/>
    <property type="molecule type" value="Genomic_DNA"/>
</dbReference>
<reference evidence="2 3" key="1">
    <citation type="journal article" date="2019" name="Int. J. Syst. Evol. Microbiol.">
        <title>The Global Catalogue of Microorganisms (GCM) 10K type strain sequencing project: providing services to taxonomists for standard genome sequencing and annotation.</title>
        <authorList>
            <consortium name="The Broad Institute Genomics Platform"/>
            <consortium name="The Broad Institute Genome Sequencing Center for Infectious Disease"/>
            <person name="Wu L."/>
            <person name="Ma J."/>
        </authorList>
    </citation>
    <scope>NUCLEOTIDE SEQUENCE [LARGE SCALE GENOMIC DNA]</scope>
    <source>
        <strain evidence="2 3">JCM 15591</strain>
    </source>
</reference>
<dbReference type="InterPro" id="IPR012337">
    <property type="entry name" value="RNaseH-like_sf"/>
</dbReference>
<protein>
    <submittedName>
        <fullName evidence="2">IS1634-like element ISMsm6 family transposase</fullName>
    </submittedName>
</protein>
<dbReference type="SUPFAM" id="SSF53098">
    <property type="entry name" value="Ribonuclease H-like"/>
    <property type="match status" value="1"/>
</dbReference>
<sequence>MASRFVRKVRTASGAVAVQVVSKTGGVVVGVEHVGSAHTDAELALLLRAARERLLPGQGELELGPVPEVLPGVDEVADWTRPASGRLELEEGESPRVRAGRPVSVAGGGKVVGTASLTLWGVLAAAYERLGFEVLGDEAFRSLVLARVVEPTSKADTARVLADIGVPAPSLRTIFRALGRTIGRDYRDRLARACLAHSARTSGPAALVLYDCTTLYFETDTEDDLRKVGMSKERRVDPQVQVGLLVDPSGFPLEVHLFEGNTAETKTLIPVLEAFQARHGVTDMVVVADAGMLSAGNLNALEDAGFSFIVGSRISKAPYDLAAHFERHGDYFADGQILESSRVMGTGTAARTRRVVYQYSFKRYKRDNRSINAMVERAEKVAAGTRPVKKDRFVRINGADKDVNWALVERARQLAGLKGYVSNIAPDVMSGAQVISAYHDLWHVEKSFRMAKSDLRARPMFHHQKDSIEAHLTIVFAALAVSRYLQDVTGLSIKKLINTLRPIRSATIALGDHRLTLEPEIPPEVKELLDTIAKSGH</sequence>
<keyword evidence="3" id="KW-1185">Reference proteome</keyword>
<dbReference type="RefSeq" id="WP_344069464.1">
    <property type="nucleotide sequence ID" value="NZ_BAAAPN010000106.1"/>
</dbReference>
<dbReference type="InterPro" id="IPR002559">
    <property type="entry name" value="Transposase_11"/>
</dbReference>